<geneLocation type="plasmid" evidence="1 2">
    <name>pHNGDW697-1</name>
</geneLocation>
<dbReference type="EMBL" id="CP118678">
    <property type="protein sequence ID" value="WEA23476.1"/>
    <property type="molecule type" value="Genomic_DNA"/>
</dbReference>
<evidence type="ECO:0000313" key="1">
    <source>
        <dbReference type="EMBL" id="WEA23476.1"/>
    </source>
</evidence>
<keyword evidence="1" id="KW-0614">Plasmid</keyword>
<gene>
    <name evidence="1" type="ORF">PWA60_26100</name>
</gene>
<proteinExistence type="predicted"/>
<reference evidence="1" key="1">
    <citation type="submission" date="2023-02" db="EMBL/GenBank/DDBJ databases">
        <title>tmexCD-toprJ-like cluster.</title>
        <authorList>
            <person name="Gao X."/>
            <person name="Wang C."/>
            <person name="Liu J."/>
        </authorList>
    </citation>
    <scope>NUCLEOTIDE SEQUENCE</scope>
    <source>
        <strain evidence="1">GDW21C697WI</strain>
        <plasmid evidence="1">pHNGDW697-1</plasmid>
    </source>
</reference>
<dbReference type="Proteomes" id="UP001217631">
    <property type="component" value="Plasmid pHNGDW697-1"/>
</dbReference>
<sequence length="104" mass="11467">MMKSIEPNGAAKMAALHDFRFILRKASFKGNLVFPAAGSASILIEECKLMTYADAQAHLAKLSSAAQSVSHSAMLSMKYRVDRKPRGWNQNPNRIDYEAPIQGV</sequence>
<dbReference type="AlphaFoldDB" id="A0AAJ5V3Y8"/>
<dbReference type="RefSeq" id="WP_139813985.1">
    <property type="nucleotide sequence ID" value="NZ_CP118678.1"/>
</dbReference>
<name>A0AAJ5V3Y8_9PSED</name>
<organism evidence="1 2">
    <name type="scientific">Pseudomonas juntendi</name>
    <dbReference type="NCBI Taxonomy" id="2666183"/>
    <lineage>
        <taxon>Bacteria</taxon>
        <taxon>Pseudomonadati</taxon>
        <taxon>Pseudomonadota</taxon>
        <taxon>Gammaproteobacteria</taxon>
        <taxon>Pseudomonadales</taxon>
        <taxon>Pseudomonadaceae</taxon>
        <taxon>Pseudomonas</taxon>
    </lineage>
</organism>
<accession>A0AAJ5V3Y8</accession>
<protein>
    <submittedName>
        <fullName evidence="1">Uncharacterized protein</fullName>
    </submittedName>
</protein>
<evidence type="ECO:0000313" key="2">
    <source>
        <dbReference type="Proteomes" id="UP001217631"/>
    </source>
</evidence>